<evidence type="ECO:0000313" key="3">
    <source>
        <dbReference type="Proteomes" id="UP000467840"/>
    </source>
</evidence>
<organism evidence="2 3">
    <name type="scientific">Hevea brasiliensis</name>
    <name type="common">Para rubber tree</name>
    <name type="synonym">Siphonia brasiliensis</name>
    <dbReference type="NCBI Taxonomy" id="3981"/>
    <lineage>
        <taxon>Eukaryota</taxon>
        <taxon>Viridiplantae</taxon>
        <taxon>Streptophyta</taxon>
        <taxon>Embryophyta</taxon>
        <taxon>Tracheophyta</taxon>
        <taxon>Spermatophyta</taxon>
        <taxon>Magnoliopsida</taxon>
        <taxon>eudicotyledons</taxon>
        <taxon>Gunneridae</taxon>
        <taxon>Pentapetalae</taxon>
        <taxon>rosids</taxon>
        <taxon>fabids</taxon>
        <taxon>Malpighiales</taxon>
        <taxon>Euphorbiaceae</taxon>
        <taxon>Crotonoideae</taxon>
        <taxon>Micrandreae</taxon>
        <taxon>Hevea</taxon>
    </lineage>
</organism>
<accession>A0A6A6MG88</accession>
<dbReference type="Gene3D" id="1.10.8.60">
    <property type="match status" value="1"/>
</dbReference>
<dbReference type="Proteomes" id="UP000467840">
    <property type="component" value="Chromosome 14"/>
</dbReference>
<dbReference type="AlphaFoldDB" id="A0A6A6MG88"/>
<protein>
    <recommendedName>
        <fullName evidence="1">AAA ATPase AAA+ lid domain-containing protein</fullName>
    </recommendedName>
</protein>
<dbReference type="GO" id="GO:0009535">
    <property type="term" value="C:chloroplast thylakoid membrane"/>
    <property type="evidence" value="ECO:0007669"/>
    <property type="project" value="TreeGrafter"/>
</dbReference>
<dbReference type="InterPro" id="IPR041569">
    <property type="entry name" value="AAA_lid_3"/>
</dbReference>
<reference evidence="2 3" key="1">
    <citation type="journal article" date="2020" name="Mol. Plant">
        <title>The Chromosome-Based Rubber Tree Genome Provides New Insights into Spurge Genome Evolution and Rubber Biosynthesis.</title>
        <authorList>
            <person name="Liu J."/>
            <person name="Shi C."/>
            <person name="Shi C.C."/>
            <person name="Li W."/>
            <person name="Zhang Q.J."/>
            <person name="Zhang Y."/>
            <person name="Li K."/>
            <person name="Lu H.F."/>
            <person name="Shi C."/>
            <person name="Zhu S.T."/>
            <person name="Xiao Z.Y."/>
            <person name="Nan H."/>
            <person name="Yue Y."/>
            <person name="Zhu X.G."/>
            <person name="Wu Y."/>
            <person name="Hong X.N."/>
            <person name="Fan G.Y."/>
            <person name="Tong Y."/>
            <person name="Zhang D."/>
            <person name="Mao C.L."/>
            <person name="Liu Y.L."/>
            <person name="Hao S.J."/>
            <person name="Liu W.Q."/>
            <person name="Lv M.Q."/>
            <person name="Zhang H.B."/>
            <person name="Liu Y."/>
            <person name="Hu-Tang G.R."/>
            <person name="Wang J.P."/>
            <person name="Wang J.H."/>
            <person name="Sun Y.H."/>
            <person name="Ni S.B."/>
            <person name="Chen W.B."/>
            <person name="Zhang X.C."/>
            <person name="Jiao Y.N."/>
            <person name="Eichler E.E."/>
            <person name="Li G.H."/>
            <person name="Liu X."/>
            <person name="Gao L.Z."/>
        </authorList>
    </citation>
    <scope>NUCLEOTIDE SEQUENCE [LARGE SCALE GENOMIC DNA]</scope>
    <source>
        <strain evidence="3">cv. GT1</strain>
        <tissue evidence="2">Leaf</tissue>
    </source>
</reference>
<feature type="domain" description="AAA ATPase AAA+ lid" evidence="1">
    <location>
        <begin position="27"/>
        <end position="64"/>
    </location>
</feature>
<dbReference type="GO" id="GO:0004176">
    <property type="term" value="F:ATP-dependent peptidase activity"/>
    <property type="evidence" value="ECO:0007669"/>
    <property type="project" value="TreeGrafter"/>
</dbReference>
<evidence type="ECO:0000259" key="1">
    <source>
        <dbReference type="Pfam" id="PF17862"/>
    </source>
</evidence>
<dbReference type="PANTHER" id="PTHR23076">
    <property type="entry name" value="METALLOPROTEASE M41 FTSH"/>
    <property type="match status" value="1"/>
</dbReference>
<dbReference type="PANTHER" id="PTHR23076:SF110">
    <property type="entry name" value="INACTIVE ATP-DEPENDENT ZINC METALLOPROTEASE FTSHI 3, CHLOROPLASTIC-RELATED"/>
    <property type="match status" value="1"/>
</dbReference>
<proteinExistence type="predicted"/>
<dbReference type="Pfam" id="PF17862">
    <property type="entry name" value="AAA_lid_3"/>
    <property type="match status" value="1"/>
</dbReference>
<dbReference type="GO" id="GO:0006508">
    <property type="term" value="P:proteolysis"/>
    <property type="evidence" value="ECO:0007669"/>
    <property type="project" value="TreeGrafter"/>
</dbReference>
<comment type="caution">
    <text evidence="2">The sequence shown here is derived from an EMBL/GenBank/DDBJ whole genome shotgun (WGS) entry which is preliminary data.</text>
</comment>
<dbReference type="EMBL" id="JAAGAX010000006">
    <property type="protein sequence ID" value="KAF2312294.1"/>
    <property type="molecule type" value="Genomic_DNA"/>
</dbReference>
<sequence length="122" mass="13385">MKKEGKISLAVYLRGVPIEEDIDLICDLVASLTSGFVGADLANIVNEAALLAAQRCGDTVTREDKVETLERAKFGINNRHLKPNAISKELGKLFLRIPCLLEGMTQDKMVCKGIWVPNSELT</sequence>
<evidence type="ECO:0000313" key="2">
    <source>
        <dbReference type="EMBL" id="KAF2312294.1"/>
    </source>
</evidence>
<keyword evidence="3" id="KW-1185">Reference proteome</keyword>
<name>A0A6A6MG88_HEVBR</name>
<gene>
    <name evidence="2" type="ORF">GH714_032188</name>
</gene>